<dbReference type="GO" id="GO:0006457">
    <property type="term" value="P:protein folding"/>
    <property type="evidence" value="ECO:0007669"/>
    <property type="project" value="TreeGrafter"/>
</dbReference>
<organism evidence="9 10">
    <name type="scientific">Bugula neritina</name>
    <name type="common">Brown bryozoan</name>
    <name type="synonym">Sertularia neritina</name>
    <dbReference type="NCBI Taxonomy" id="10212"/>
    <lineage>
        <taxon>Eukaryota</taxon>
        <taxon>Metazoa</taxon>
        <taxon>Spiralia</taxon>
        <taxon>Lophotrochozoa</taxon>
        <taxon>Bryozoa</taxon>
        <taxon>Gymnolaemata</taxon>
        <taxon>Cheilostomatida</taxon>
        <taxon>Flustrina</taxon>
        <taxon>Buguloidea</taxon>
        <taxon>Bugulidae</taxon>
        <taxon>Bugula</taxon>
    </lineage>
</organism>
<protein>
    <recommendedName>
        <fullName evidence="3">Nuclear migration protein nudC</fullName>
    </recommendedName>
    <alternativeName>
        <fullName evidence="6">Nuclear distribution protein C homolog</fullName>
    </alternativeName>
</protein>
<feature type="compositionally biased region" description="Basic and acidic residues" evidence="7">
    <location>
        <begin position="97"/>
        <end position="107"/>
    </location>
</feature>
<evidence type="ECO:0000256" key="2">
    <source>
        <dbReference type="ARBA" id="ARBA00010513"/>
    </source>
</evidence>
<comment type="similarity">
    <text evidence="2">Belongs to the nudC family.</text>
</comment>
<dbReference type="InterPro" id="IPR007052">
    <property type="entry name" value="CS_dom"/>
</dbReference>
<evidence type="ECO:0000259" key="8">
    <source>
        <dbReference type="PROSITE" id="PS51203"/>
    </source>
</evidence>
<comment type="subcellular location">
    <subcellularLocation>
        <location evidence="1">Cytoplasm</location>
    </subcellularLocation>
</comment>
<dbReference type="Gene3D" id="2.60.40.790">
    <property type="match status" value="1"/>
</dbReference>
<dbReference type="FunFam" id="2.60.40.790:FF:000001">
    <property type="entry name" value="Nuclear migration protein nudC"/>
    <property type="match status" value="1"/>
</dbReference>
<dbReference type="PROSITE" id="PS51203">
    <property type="entry name" value="CS"/>
    <property type="match status" value="1"/>
</dbReference>
<gene>
    <name evidence="9" type="ORF">EB796_011965</name>
</gene>
<evidence type="ECO:0000256" key="6">
    <source>
        <dbReference type="ARBA" id="ARBA00030427"/>
    </source>
</evidence>
<dbReference type="CDD" id="cd06492">
    <property type="entry name" value="p23_mNUDC_like"/>
    <property type="match status" value="1"/>
</dbReference>
<proteinExistence type="inferred from homology"/>
<dbReference type="Pfam" id="PF14050">
    <property type="entry name" value="Nudc_N"/>
    <property type="match status" value="1"/>
</dbReference>
<dbReference type="Pfam" id="PF04969">
    <property type="entry name" value="CS"/>
    <property type="match status" value="1"/>
</dbReference>
<sequence>MSEEKFDGMFLGMAEQCEGGIMGLMDSFFGFLGRKSDFYTGATQEKVEKMVLDAVRKHHKVAAQKLAEEKKSKEMAEKRRQERIAKEKAAAAASERSAPKIVEKKVDAAGAKDSGSDSTKSNDAKADEEDEEDEKDKGKIKPNSGNGADMETYSWTQTLQDVEIRVPFTVPFPIKGKDVVVDIQQKKLKIGLKGSPPILDGEMYGKVKVEECTWCIEDRKIVLLNLEKVNKMEWWNRVTLDQPEINTKKVNPENSKLSDLDGETRSMVEKMMFDQRQKEMGLPTSEEQKKQDMLKKFMDAHPEMDFSKAKFS</sequence>
<evidence type="ECO:0000313" key="10">
    <source>
        <dbReference type="Proteomes" id="UP000593567"/>
    </source>
</evidence>
<feature type="compositionally biased region" description="Basic and acidic residues" evidence="7">
    <location>
        <begin position="66"/>
        <end position="89"/>
    </location>
</feature>
<dbReference type="EMBL" id="VXIV02001791">
    <property type="protein sequence ID" value="KAF6029734.1"/>
    <property type="molecule type" value="Genomic_DNA"/>
</dbReference>
<feature type="region of interest" description="Disordered" evidence="7">
    <location>
        <begin position="62"/>
        <end position="152"/>
    </location>
</feature>
<name>A0A7J7JVI7_BUGNE</name>
<dbReference type="OrthoDB" id="416217at2759"/>
<dbReference type="SUPFAM" id="SSF49764">
    <property type="entry name" value="HSP20-like chaperones"/>
    <property type="match status" value="1"/>
</dbReference>
<evidence type="ECO:0000256" key="1">
    <source>
        <dbReference type="ARBA" id="ARBA00004496"/>
    </source>
</evidence>
<dbReference type="GO" id="GO:0005737">
    <property type="term" value="C:cytoplasm"/>
    <property type="evidence" value="ECO:0007669"/>
    <property type="project" value="UniProtKB-SubCell"/>
</dbReference>
<accession>A0A7J7JVI7</accession>
<feature type="domain" description="CS" evidence="8">
    <location>
        <begin position="148"/>
        <end position="239"/>
    </location>
</feature>
<dbReference type="GO" id="GO:0051082">
    <property type="term" value="F:unfolded protein binding"/>
    <property type="evidence" value="ECO:0007669"/>
    <property type="project" value="TreeGrafter"/>
</dbReference>
<evidence type="ECO:0000256" key="3">
    <source>
        <dbReference type="ARBA" id="ARBA00017641"/>
    </source>
</evidence>
<dbReference type="InterPro" id="IPR008978">
    <property type="entry name" value="HSP20-like_chaperone"/>
</dbReference>
<comment type="caution">
    <text evidence="9">The sequence shown here is derived from an EMBL/GenBank/DDBJ whole genome shotgun (WGS) entry which is preliminary data.</text>
</comment>
<evidence type="ECO:0000313" key="9">
    <source>
        <dbReference type="EMBL" id="KAF6029734.1"/>
    </source>
</evidence>
<dbReference type="PANTHER" id="PTHR12356">
    <property type="entry name" value="NUCLEAR MOVEMENT PROTEIN NUDC"/>
    <property type="match status" value="1"/>
</dbReference>
<keyword evidence="4" id="KW-0963">Cytoplasm</keyword>
<reference evidence="9" key="1">
    <citation type="submission" date="2020-06" db="EMBL/GenBank/DDBJ databases">
        <title>Draft genome of Bugula neritina, a colonial animal packing powerful symbionts and potential medicines.</title>
        <authorList>
            <person name="Rayko M."/>
        </authorList>
    </citation>
    <scope>NUCLEOTIDE SEQUENCE [LARGE SCALE GENOMIC DNA]</scope>
    <source>
        <strain evidence="9">Kwan_BN1</strain>
    </source>
</reference>
<evidence type="ECO:0000256" key="5">
    <source>
        <dbReference type="ARBA" id="ARBA00022553"/>
    </source>
</evidence>
<keyword evidence="10" id="KW-1185">Reference proteome</keyword>
<dbReference type="AlphaFoldDB" id="A0A7J7JVI7"/>
<dbReference type="InterPro" id="IPR025934">
    <property type="entry name" value="NudC_N_dom"/>
</dbReference>
<keyword evidence="5" id="KW-0597">Phosphoprotein</keyword>
<evidence type="ECO:0000256" key="4">
    <source>
        <dbReference type="ARBA" id="ARBA00022490"/>
    </source>
</evidence>
<dbReference type="PANTHER" id="PTHR12356:SF3">
    <property type="entry name" value="NUCLEAR MIGRATION PROTEIN NUDC"/>
    <property type="match status" value="1"/>
</dbReference>
<dbReference type="Proteomes" id="UP000593567">
    <property type="component" value="Unassembled WGS sequence"/>
</dbReference>
<dbReference type="InterPro" id="IPR037898">
    <property type="entry name" value="NudC_fam"/>
</dbReference>
<evidence type="ECO:0000256" key="7">
    <source>
        <dbReference type="SAM" id="MobiDB-lite"/>
    </source>
</evidence>